<dbReference type="AlphaFoldDB" id="A0A1D9Q8J1"/>
<evidence type="ECO:0000313" key="1">
    <source>
        <dbReference type="EMBL" id="APA11280.1"/>
    </source>
</evidence>
<dbReference type="EMBL" id="CP017820">
    <property type="protein sequence ID" value="APA11280.1"/>
    <property type="molecule type" value="Genomic_DNA"/>
</dbReference>
<dbReference type="VEuPathDB" id="FungiDB:sscle_07g060500"/>
<protein>
    <submittedName>
        <fullName evidence="1">Uncharacterized protein</fullName>
    </submittedName>
</protein>
<sequence>MTFSQELPKGVENFLLNVSVENLLRAQDLIPLLSPLESEKHETSVEYDLNRWLENDAKYNVVDDSYRNGFGERPRMGFFKFFGFFLGIPCFVLQGKGGQIIIVRGVVQSLEQKHEKMLREVHRRQSTLRSKQAYKKRHEYLRVLLEDSDDAQSCLLLSLRSLVRRLGFARERLILTRPRREIHLPADVWSNILENFAPNLQTINFNNGKLNLMLKRWMISKVLFQKAVSLYYREAIFSFTPHAFMNCTTVKIMKKITIDISLHQWQRRTIGTESTCDLPKTTKPIEAYTLQKRLKECTALVELRFIIPRCTKIKDRAAGDCVSLSKADLRDLQRWKGSCDCYSSRERSNLRSSATLIPVEIF</sequence>
<dbReference type="OrthoDB" id="3533799at2759"/>
<dbReference type="KEGG" id="ssl:SS1G_11513"/>
<dbReference type="RefSeq" id="XP_001587520.1">
    <property type="nucleotide sequence ID" value="XM_001587470.1"/>
</dbReference>
<reference evidence="2" key="1">
    <citation type="journal article" date="2017" name="Genome Biol. Evol.">
        <title>The complete genome sequence of the phytopathogenic fungus Sclerotinia sclerotiorum reveals insights into the genome architecture of broad host range pathogens.</title>
        <authorList>
            <person name="Derbyshire M."/>
            <person name="Denton-Giles M."/>
            <person name="Hegedus D."/>
            <person name="Seifbarghy S."/>
            <person name="Rollins J."/>
            <person name="van Kan J."/>
            <person name="Seidl M.F."/>
            <person name="Faino L."/>
            <person name="Mbengue M."/>
            <person name="Navaud O."/>
            <person name="Raffaele S."/>
            <person name="Hammond-Kosack K."/>
            <person name="Heard S."/>
            <person name="Oliver R."/>
        </authorList>
    </citation>
    <scope>NUCLEOTIDE SEQUENCE [LARGE SCALE GENOMIC DNA]</scope>
    <source>
        <strain evidence="2">ATCC 18683 / 1980 / Ss-1</strain>
    </source>
</reference>
<name>A0A1D9Q8J1_SCLS1</name>
<proteinExistence type="predicted"/>
<accession>A0A1D9Q8J1</accession>
<dbReference type="Proteomes" id="UP000177798">
    <property type="component" value="Chromosome 7"/>
</dbReference>
<gene>
    <name evidence="1" type="ORF">sscle_07g060500</name>
</gene>
<organism evidence="1 2">
    <name type="scientific">Sclerotinia sclerotiorum (strain ATCC 18683 / 1980 / Ss-1)</name>
    <name type="common">White mold</name>
    <name type="synonym">Whetzelinia sclerotiorum</name>
    <dbReference type="NCBI Taxonomy" id="665079"/>
    <lineage>
        <taxon>Eukaryota</taxon>
        <taxon>Fungi</taxon>
        <taxon>Dikarya</taxon>
        <taxon>Ascomycota</taxon>
        <taxon>Pezizomycotina</taxon>
        <taxon>Leotiomycetes</taxon>
        <taxon>Helotiales</taxon>
        <taxon>Sclerotiniaceae</taxon>
        <taxon>Sclerotinia</taxon>
    </lineage>
</organism>
<evidence type="ECO:0000313" key="2">
    <source>
        <dbReference type="Proteomes" id="UP000177798"/>
    </source>
</evidence>